<sequence>MDRAFRFTHSQPIRPILPQCSGLLWTDYAEGDRTNDRCFSRPIIPQQYVPAGVFFRLKIHLEFCDRSDVSDDDRFQVHEKLTRENDGSPRHPRFNPGRPRRFFRHRVSTILGDAGLL</sequence>
<proteinExistence type="predicted"/>
<dbReference type="EMBL" id="NIDE01000014">
    <property type="protein sequence ID" value="OWK37529.1"/>
    <property type="molecule type" value="Genomic_DNA"/>
</dbReference>
<reference evidence="2" key="1">
    <citation type="submission" date="2017-06" db="EMBL/GenBank/DDBJ databases">
        <title>Genome analysis of Fimbriiglobus ruber SP5, the first member of the order Planctomycetales with confirmed chitinolytic capability.</title>
        <authorList>
            <person name="Ravin N.V."/>
            <person name="Rakitin A.L."/>
            <person name="Ivanova A.A."/>
            <person name="Beletsky A.V."/>
            <person name="Kulichevskaya I.S."/>
            <person name="Mardanov A.V."/>
            <person name="Dedysh S.N."/>
        </authorList>
    </citation>
    <scope>NUCLEOTIDE SEQUENCE [LARGE SCALE GENOMIC DNA]</scope>
    <source>
        <strain evidence="2">SP5</strain>
    </source>
</reference>
<accession>A0A225DK09</accession>
<gene>
    <name evidence="1" type="ORF">FRUB_06649</name>
</gene>
<dbReference type="AlphaFoldDB" id="A0A225DK09"/>
<dbReference type="Proteomes" id="UP000214646">
    <property type="component" value="Unassembled WGS sequence"/>
</dbReference>
<evidence type="ECO:0000313" key="1">
    <source>
        <dbReference type="EMBL" id="OWK37529.1"/>
    </source>
</evidence>
<keyword evidence="2" id="KW-1185">Reference proteome</keyword>
<evidence type="ECO:0000313" key="2">
    <source>
        <dbReference type="Proteomes" id="UP000214646"/>
    </source>
</evidence>
<protein>
    <submittedName>
        <fullName evidence="1">Uncharacterized protein</fullName>
    </submittedName>
</protein>
<name>A0A225DK09_9BACT</name>
<organism evidence="1 2">
    <name type="scientific">Fimbriiglobus ruber</name>
    <dbReference type="NCBI Taxonomy" id="1908690"/>
    <lineage>
        <taxon>Bacteria</taxon>
        <taxon>Pseudomonadati</taxon>
        <taxon>Planctomycetota</taxon>
        <taxon>Planctomycetia</taxon>
        <taxon>Gemmatales</taxon>
        <taxon>Gemmataceae</taxon>
        <taxon>Fimbriiglobus</taxon>
    </lineage>
</organism>
<comment type="caution">
    <text evidence="1">The sequence shown here is derived from an EMBL/GenBank/DDBJ whole genome shotgun (WGS) entry which is preliminary data.</text>
</comment>